<dbReference type="GO" id="GO:0046872">
    <property type="term" value="F:metal ion binding"/>
    <property type="evidence" value="ECO:0007669"/>
    <property type="project" value="UniProtKB-KW"/>
</dbReference>
<evidence type="ECO:0000259" key="5">
    <source>
        <dbReference type="SMART" id="SM00558"/>
    </source>
</evidence>
<dbReference type="PANTHER" id="PTHR12549:SF64">
    <property type="entry name" value="OS02G0828900 PROTEIN"/>
    <property type="match status" value="1"/>
</dbReference>
<evidence type="ECO:0000256" key="3">
    <source>
        <dbReference type="ARBA" id="ARBA00022723"/>
    </source>
</evidence>
<dbReference type="SMART" id="SM00558">
    <property type="entry name" value="JmjC"/>
    <property type="match status" value="1"/>
</dbReference>
<accession>A0A811PPD8</accession>
<keyword evidence="7" id="KW-1185">Reference proteome</keyword>
<protein>
    <recommendedName>
        <fullName evidence="5">JmjC domain-containing protein</fullName>
    </recommendedName>
</protein>
<dbReference type="GO" id="GO:0006357">
    <property type="term" value="P:regulation of transcription by RNA polymerase II"/>
    <property type="evidence" value="ECO:0007669"/>
    <property type="project" value="TreeGrafter"/>
</dbReference>
<comment type="caution">
    <text evidence="6">The sequence shown here is derived from an EMBL/GenBank/DDBJ whole genome shotgun (WGS) entry which is preliminary data.</text>
</comment>
<dbReference type="GO" id="GO:0000785">
    <property type="term" value="C:chromatin"/>
    <property type="evidence" value="ECO:0007669"/>
    <property type="project" value="TreeGrafter"/>
</dbReference>
<keyword evidence="4" id="KW-0539">Nucleus</keyword>
<dbReference type="OrthoDB" id="1667110at2759"/>
<feature type="domain" description="JmjC" evidence="5">
    <location>
        <begin position="225"/>
        <end position="345"/>
    </location>
</feature>
<proteinExistence type="inferred from homology"/>
<dbReference type="GO" id="GO:0000118">
    <property type="term" value="C:histone deacetylase complex"/>
    <property type="evidence" value="ECO:0007669"/>
    <property type="project" value="TreeGrafter"/>
</dbReference>
<comment type="similarity">
    <text evidence="2">Belongs to the JARID1 histone demethylase family.</text>
</comment>
<evidence type="ECO:0000256" key="1">
    <source>
        <dbReference type="ARBA" id="ARBA00004123"/>
    </source>
</evidence>
<dbReference type="Proteomes" id="UP000604825">
    <property type="component" value="Unassembled WGS sequence"/>
</dbReference>
<dbReference type="SUPFAM" id="SSF51197">
    <property type="entry name" value="Clavaminate synthase-like"/>
    <property type="match status" value="2"/>
</dbReference>
<dbReference type="Gene3D" id="2.60.120.650">
    <property type="entry name" value="Cupin"/>
    <property type="match status" value="2"/>
</dbReference>
<dbReference type="EMBL" id="CAJGYO010000007">
    <property type="protein sequence ID" value="CAD6246420.1"/>
    <property type="molecule type" value="Genomic_DNA"/>
</dbReference>
<comment type="subcellular location">
    <subcellularLocation>
        <location evidence="1">Nucleus</location>
    </subcellularLocation>
</comment>
<evidence type="ECO:0000256" key="2">
    <source>
        <dbReference type="ARBA" id="ARBA00006801"/>
    </source>
</evidence>
<dbReference type="InterPro" id="IPR003347">
    <property type="entry name" value="JmjC_dom"/>
</dbReference>
<name>A0A811PPD8_9POAL</name>
<evidence type="ECO:0000256" key="4">
    <source>
        <dbReference type="ARBA" id="ARBA00023242"/>
    </source>
</evidence>
<gene>
    <name evidence="6" type="ORF">NCGR_LOCUS30681</name>
</gene>
<dbReference type="AlphaFoldDB" id="A0A811PPD8"/>
<keyword evidence="3" id="KW-0479">Metal-binding</keyword>
<dbReference type="GO" id="GO:0003712">
    <property type="term" value="F:transcription coregulator activity"/>
    <property type="evidence" value="ECO:0007669"/>
    <property type="project" value="TreeGrafter"/>
</dbReference>
<evidence type="ECO:0000313" key="7">
    <source>
        <dbReference type="Proteomes" id="UP000604825"/>
    </source>
</evidence>
<dbReference type="InterPro" id="IPR045109">
    <property type="entry name" value="LSDs-like"/>
</dbReference>
<dbReference type="GO" id="GO:0032454">
    <property type="term" value="F:histone H3K9 demethylase activity"/>
    <property type="evidence" value="ECO:0007669"/>
    <property type="project" value="InterPro"/>
</dbReference>
<dbReference type="GO" id="GO:0031490">
    <property type="term" value="F:chromatin DNA binding"/>
    <property type="evidence" value="ECO:0007669"/>
    <property type="project" value="TreeGrafter"/>
</dbReference>
<reference evidence="6" key="1">
    <citation type="submission" date="2020-10" db="EMBL/GenBank/DDBJ databases">
        <authorList>
            <person name="Han B."/>
            <person name="Lu T."/>
            <person name="Zhao Q."/>
            <person name="Huang X."/>
            <person name="Zhao Y."/>
        </authorList>
    </citation>
    <scope>NUCLEOTIDE SEQUENCE</scope>
</reference>
<dbReference type="PANTHER" id="PTHR12549">
    <property type="entry name" value="JMJC DOMAIN-CONTAINING HISTONE DEMETHYLATION PROTEIN"/>
    <property type="match status" value="1"/>
</dbReference>
<organism evidence="6 7">
    <name type="scientific">Miscanthus lutarioriparius</name>
    <dbReference type="NCBI Taxonomy" id="422564"/>
    <lineage>
        <taxon>Eukaryota</taxon>
        <taxon>Viridiplantae</taxon>
        <taxon>Streptophyta</taxon>
        <taxon>Embryophyta</taxon>
        <taxon>Tracheophyta</taxon>
        <taxon>Spermatophyta</taxon>
        <taxon>Magnoliopsida</taxon>
        <taxon>Liliopsida</taxon>
        <taxon>Poales</taxon>
        <taxon>Poaceae</taxon>
        <taxon>PACMAD clade</taxon>
        <taxon>Panicoideae</taxon>
        <taxon>Andropogonodae</taxon>
        <taxon>Andropogoneae</taxon>
        <taxon>Saccharinae</taxon>
        <taxon>Miscanthus</taxon>
    </lineage>
</organism>
<evidence type="ECO:0000313" key="6">
    <source>
        <dbReference type="EMBL" id="CAD6246420.1"/>
    </source>
</evidence>
<sequence>MPQPPKMNISEVNRIHFARHVLHLLLPLLRKLLQEQMEEKELEAKVKGVLVNEVSNKCRTSIVDFHRSCKCCPYDLCLACCSEIRKGKVRKHVVREAANRKGLSGNHLYCPVATGIKEDDLVHFQMHWEKGEPVIVSDVLQLTSGLSWEPLVMWRAMRDVKKSSNIKDDHFAVRVLDCLDWCQVDISLHQFCLRYKQGRTHSTTHWPEMLKLKDWPPSNLFDQRLLRHSAEFISALPFPQYTDPRYGLLNLAVKLPHGVLKPDLGPNICIAYGFPQELGRGDSVTKLHCDMSDVVLNLGRSSRSLVKLFFVPAGCPHQVRNLKVAMGFVSPENVGKCIKLTGEFRWLPSYHPAKMDKLEIKKIDLYALKEVICFLDPSCSEGSTSGA</sequence>